<evidence type="ECO:0000313" key="8">
    <source>
        <dbReference type="EMBL" id="KAK2643068.1"/>
    </source>
</evidence>
<dbReference type="InterPro" id="IPR016177">
    <property type="entry name" value="DNA-bd_dom_sf"/>
</dbReference>
<feature type="compositionally biased region" description="Pro residues" evidence="6">
    <location>
        <begin position="92"/>
        <end position="107"/>
    </location>
</feature>
<keyword evidence="9" id="KW-1185">Reference proteome</keyword>
<dbReference type="PANTHER" id="PTHR12396:SF46">
    <property type="entry name" value="METHYL-CPG-BINDING DOMAIN-CONTAINING PROTEIN 6"/>
    <property type="match status" value="1"/>
</dbReference>
<dbReference type="Pfam" id="PF01429">
    <property type="entry name" value="MBD"/>
    <property type="match status" value="1"/>
</dbReference>
<keyword evidence="5" id="KW-0539">Nucleus</keyword>
<reference evidence="8" key="1">
    <citation type="journal article" date="2023" name="Plant J.">
        <title>Genome sequences and population genomics provide insights into the demographic history, inbreeding, and mutation load of two 'living fossil' tree species of Dipteronia.</title>
        <authorList>
            <person name="Feng Y."/>
            <person name="Comes H.P."/>
            <person name="Chen J."/>
            <person name="Zhu S."/>
            <person name="Lu R."/>
            <person name="Zhang X."/>
            <person name="Li P."/>
            <person name="Qiu J."/>
            <person name="Olsen K.M."/>
            <person name="Qiu Y."/>
        </authorList>
    </citation>
    <scope>NUCLEOTIDE SEQUENCE</scope>
    <source>
        <strain evidence="8">KIB01</strain>
    </source>
</reference>
<proteinExistence type="predicted"/>
<comment type="caution">
    <text evidence="8">The sequence shown here is derived from an EMBL/GenBank/DDBJ whole genome shotgun (WGS) entry which is preliminary data.</text>
</comment>
<dbReference type="SUPFAM" id="SSF54171">
    <property type="entry name" value="DNA-binding domain"/>
    <property type="match status" value="1"/>
</dbReference>
<evidence type="ECO:0000313" key="9">
    <source>
        <dbReference type="Proteomes" id="UP001280121"/>
    </source>
</evidence>
<dbReference type="Gene3D" id="3.30.890.10">
    <property type="entry name" value="Methyl-cpg-binding Protein 2, Chain A"/>
    <property type="match status" value="1"/>
</dbReference>
<evidence type="ECO:0000256" key="4">
    <source>
        <dbReference type="ARBA" id="ARBA00023163"/>
    </source>
</evidence>
<evidence type="ECO:0000259" key="7">
    <source>
        <dbReference type="PROSITE" id="PS50982"/>
    </source>
</evidence>
<dbReference type="AlphaFoldDB" id="A0AAD9WUJ8"/>
<dbReference type="PANTHER" id="PTHR12396">
    <property type="entry name" value="METHYL-CPG BINDING PROTEIN, MBD"/>
    <property type="match status" value="1"/>
</dbReference>
<keyword evidence="3" id="KW-0238">DNA-binding</keyword>
<name>A0AAD9WUJ8_9ROSI</name>
<dbReference type="EMBL" id="JANJYI010000007">
    <property type="protein sequence ID" value="KAK2643068.1"/>
    <property type="molecule type" value="Genomic_DNA"/>
</dbReference>
<dbReference type="InterPro" id="IPR001739">
    <property type="entry name" value="Methyl_CpG_DNA-bd"/>
</dbReference>
<accession>A0AAD9WUJ8</accession>
<dbReference type="Proteomes" id="UP001280121">
    <property type="component" value="Unassembled WGS sequence"/>
</dbReference>
<sequence length="165" mass="18425">MMNHNNDIDSCSFDIGYSTPMYLDVVSDPDLADIRVALLEPIFQPLDPIFQQPPPPPPPPSTTTTTQQELLPPPPSQEDLPPEVQQQEDELPPPQQPQQDVLPPPAAWLPADWSIEKRTRVNGSSAGNTDKYYLSPEGRKFRSRNAVEAYLYGSKIPKSATYVRS</sequence>
<protein>
    <recommendedName>
        <fullName evidence="7">MBD domain-containing protein</fullName>
    </recommendedName>
</protein>
<feature type="domain" description="MBD" evidence="7">
    <location>
        <begin position="99"/>
        <end position="165"/>
    </location>
</feature>
<keyword evidence="4" id="KW-0804">Transcription</keyword>
<comment type="subcellular location">
    <subcellularLocation>
        <location evidence="1">Nucleus</location>
    </subcellularLocation>
</comment>
<evidence type="ECO:0000256" key="5">
    <source>
        <dbReference type="ARBA" id="ARBA00023242"/>
    </source>
</evidence>
<evidence type="ECO:0000256" key="1">
    <source>
        <dbReference type="ARBA" id="ARBA00004123"/>
    </source>
</evidence>
<evidence type="ECO:0000256" key="2">
    <source>
        <dbReference type="ARBA" id="ARBA00023015"/>
    </source>
</evidence>
<keyword evidence="2" id="KW-0805">Transcription regulation</keyword>
<organism evidence="8 9">
    <name type="scientific">Dipteronia dyeriana</name>
    <dbReference type="NCBI Taxonomy" id="168575"/>
    <lineage>
        <taxon>Eukaryota</taxon>
        <taxon>Viridiplantae</taxon>
        <taxon>Streptophyta</taxon>
        <taxon>Embryophyta</taxon>
        <taxon>Tracheophyta</taxon>
        <taxon>Spermatophyta</taxon>
        <taxon>Magnoliopsida</taxon>
        <taxon>eudicotyledons</taxon>
        <taxon>Gunneridae</taxon>
        <taxon>Pentapetalae</taxon>
        <taxon>rosids</taxon>
        <taxon>malvids</taxon>
        <taxon>Sapindales</taxon>
        <taxon>Sapindaceae</taxon>
        <taxon>Hippocastanoideae</taxon>
        <taxon>Acereae</taxon>
        <taxon>Dipteronia</taxon>
    </lineage>
</organism>
<dbReference type="GO" id="GO:0005634">
    <property type="term" value="C:nucleus"/>
    <property type="evidence" value="ECO:0007669"/>
    <property type="project" value="UniProtKB-SubCell"/>
</dbReference>
<feature type="compositionally biased region" description="Pro residues" evidence="6">
    <location>
        <begin position="51"/>
        <end position="61"/>
    </location>
</feature>
<evidence type="ECO:0000256" key="6">
    <source>
        <dbReference type="SAM" id="MobiDB-lite"/>
    </source>
</evidence>
<dbReference type="PROSITE" id="PS50982">
    <property type="entry name" value="MBD"/>
    <property type="match status" value="1"/>
</dbReference>
<feature type="region of interest" description="Disordered" evidence="6">
    <location>
        <begin position="46"/>
        <end position="109"/>
    </location>
</feature>
<evidence type="ECO:0000256" key="3">
    <source>
        <dbReference type="ARBA" id="ARBA00023125"/>
    </source>
</evidence>
<gene>
    <name evidence="8" type="ORF">Ddye_024831</name>
</gene>
<dbReference type="GO" id="GO:0003677">
    <property type="term" value="F:DNA binding"/>
    <property type="evidence" value="ECO:0007669"/>
    <property type="project" value="UniProtKB-KW"/>
</dbReference>